<dbReference type="PANTHER" id="PTHR30329">
    <property type="entry name" value="STATOR ELEMENT OF FLAGELLAR MOTOR COMPLEX"/>
    <property type="match status" value="1"/>
</dbReference>
<evidence type="ECO:0000256" key="1">
    <source>
        <dbReference type="ARBA" id="ARBA00004162"/>
    </source>
</evidence>
<evidence type="ECO:0000313" key="10">
    <source>
        <dbReference type="EMBL" id="MDD7960756.1"/>
    </source>
</evidence>
<evidence type="ECO:0000256" key="5">
    <source>
        <dbReference type="ARBA" id="ARBA00022989"/>
    </source>
</evidence>
<dbReference type="Pfam" id="PF00691">
    <property type="entry name" value="OmpA"/>
    <property type="match status" value="1"/>
</dbReference>
<dbReference type="SUPFAM" id="SSF103088">
    <property type="entry name" value="OmpA-like"/>
    <property type="match status" value="1"/>
</dbReference>
<keyword evidence="10" id="KW-0966">Cell projection</keyword>
<evidence type="ECO:0000256" key="2">
    <source>
        <dbReference type="ARBA" id="ARBA00008914"/>
    </source>
</evidence>
<sequence>MSAPRRRRVMESSHEGPDERWMASYLDMITVMMCMFIVMFAMSNVDQEKFEQLRASLATGFGSEVSESRDVSEGVVVPPELVEEEGEGFVATPTGPTPAEQEYSSLDTLRAQLEGALDAQGLGDAATFTIDDRGLTIGLISAETFFATNSTDLSDRARAVLDATGAILAADGHRISIEGHADHRPAVAPFADNWELSTARANGVLGYLVDARAVARERISSVGYGSSRPLAEGSSAEALAQNRRVDIVVLSDAEAQVRGELPGLAAADTAG</sequence>
<proteinExistence type="inferred from homology"/>
<dbReference type="Pfam" id="PF13677">
    <property type="entry name" value="MotB_plug"/>
    <property type="match status" value="1"/>
</dbReference>
<dbReference type="InterPro" id="IPR050330">
    <property type="entry name" value="Bact_OuterMem_StrucFunc"/>
</dbReference>
<gene>
    <name evidence="10" type="ORF">PUW80_00160</name>
</gene>
<comment type="caution">
    <text evidence="10">The sequence shown here is derived from an EMBL/GenBank/DDBJ whole genome shotgun (WGS) entry which is preliminary data.</text>
</comment>
<dbReference type="Proteomes" id="UP001218170">
    <property type="component" value="Unassembled WGS sequence"/>
</dbReference>
<evidence type="ECO:0000256" key="8">
    <source>
        <dbReference type="SAM" id="Phobius"/>
    </source>
</evidence>
<organism evidence="10 11">
    <name type="scientific">Microbacterium thalli</name>
    <dbReference type="NCBI Taxonomy" id="3027921"/>
    <lineage>
        <taxon>Bacteria</taxon>
        <taxon>Bacillati</taxon>
        <taxon>Actinomycetota</taxon>
        <taxon>Actinomycetes</taxon>
        <taxon>Micrococcales</taxon>
        <taxon>Microbacteriaceae</taxon>
        <taxon>Microbacterium</taxon>
    </lineage>
</organism>
<comment type="similarity">
    <text evidence="2">Belongs to the MotB family.</text>
</comment>
<dbReference type="InterPro" id="IPR025713">
    <property type="entry name" value="MotB-like_N_dom"/>
</dbReference>
<accession>A0ABT5SDC6</accession>
<keyword evidence="3" id="KW-1003">Cell membrane</keyword>
<evidence type="ECO:0000259" key="9">
    <source>
        <dbReference type="PROSITE" id="PS51123"/>
    </source>
</evidence>
<dbReference type="RefSeq" id="WP_274263554.1">
    <property type="nucleotide sequence ID" value="NZ_JAQZCI010000001.1"/>
</dbReference>
<comment type="subcellular location">
    <subcellularLocation>
        <location evidence="1">Cell membrane</location>
        <topology evidence="1">Single-pass membrane protein</topology>
    </subcellularLocation>
</comment>
<evidence type="ECO:0000256" key="7">
    <source>
        <dbReference type="PROSITE-ProRule" id="PRU00473"/>
    </source>
</evidence>
<dbReference type="InterPro" id="IPR006665">
    <property type="entry name" value="OmpA-like"/>
</dbReference>
<dbReference type="Gene3D" id="3.30.1330.60">
    <property type="entry name" value="OmpA-like domain"/>
    <property type="match status" value="1"/>
</dbReference>
<feature type="domain" description="OmpA-like" evidence="9">
    <location>
        <begin position="133"/>
        <end position="253"/>
    </location>
</feature>
<keyword evidence="10" id="KW-0969">Cilium</keyword>
<protein>
    <submittedName>
        <fullName evidence="10">Flagellar motor protein MotB</fullName>
    </submittedName>
</protein>
<evidence type="ECO:0000256" key="6">
    <source>
        <dbReference type="ARBA" id="ARBA00023136"/>
    </source>
</evidence>
<dbReference type="PROSITE" id="PS51123">
    <property type="entry name" value="OMPA_2"/>
    <property type="match status" value="1"/>
</dbReference>
<dbReference type="InterPro" id="IPR036737">
    <property type="entry name" value="OmpA-like_sf"/>
</dbReference>
<feature type="transmembrane region" description="Helical" evidence="8">
    <location>
        <begin position="21"/>
        <end position="42"/>
    </location>
</feature>
<name>A0ABT5SDC6_9MICO</name>
<keyword evidence="10" id="KW-0282">Flagellum</keyword>
<dbReference type="PANTHER" id="PTHR30329:SF21">
    <property type="entry name" value="LIPOPROTEIN YIAD-RELATED"/>
    <property type="match status" value="1"/>
</dbReference>
<keyword evidence="5 8" id="KW-1133">Transmembrane helix</keyword>
<evidence type="ECO:0000256" key="3">
    <source>
        <dbReference type="ARBA" id="ARBA00022475"/>
    </source>
</evidence>
<keyword evidence="6 7" id="KW-0472">Membrane</keyword>
<keyword evidence="11" id="KW-1185">Reference proteome</keyword>
<keyword evidence="4 8" id="KW-0812">Transmembrane</keyword>
<evidence type="ECO:0000313" key="11">
    <source>
        <dbReference type="Proteomes" id="UP001218170"/>
    </source>
</evidence>
<evidence type="ECO:0000256" key="4">
    <source>
        <dbReference type="ARBA" id="ARBA00022692"/>
    </source>
</evidence>
<dbReference type="CDD" id="cd07185">
    <property type="entry name" value="OmpA_C-like"/>
    <property type="match status" value="1"/>
</dbReference>
<dbReference type="EMBL" id="JAQZCI010000001">
    <property type="protein sequence ID" value="MDD7960756.1"/>
    <property type="molecule type" value="Genomic_DNA"/>
</dbReference>
<reference evidence="10 11" key="1">
    <citation type="submission" date="2023-02" db="EMBL/GenBank/DDBJ databases">
        <title>Study of novel species of the Microbacterium genus.</title>
        <authorList>
            <person name="Arroyo-Herrera I."/>
            <person name="Roman-Ponce B."/>
            <person name="Vasquez-Murrieta M.S."/>
        </authorList>
    </citation>
    <scope>NUCLEOTIDE SEQUENCE [LARGE SCALE GENOMIC DNA]</scope>
    <source>
        <strain evidence="10 11">NE1TT3</strain>
    </source>
</reference>